<evidence type="ECO:0000256" key="1">
    <source>
        <dbReference type="SAM" id="MobiDB-lite"/>
    </source>
</evidence>
<organism evidence="2 3">
    <name type="scientific">Bionectria ochroleuca</name>
    <name type="common">Gliocladium roseum</name>
    <dbReference type="NCBI Taxonomy" id="29856"/>
    <lineage>
        <taxon>Eukaryota</taxon>
        <taxon>Fungi</taxon>
        <taxon>Dikarya</taxon>
        <taxon>Ascomycota</taxon>
        <taxon>Pezizomycotina</taxon>
        <taxon>Sordariomycetes</taxon>
        <taxon>Hypocreomycetidae</taxon>
        <taxon>Hypocreales</taxon>
        <taxon>Bionectriaceae</taxon>
        <taxon>Clonostachys</taxon>
    </lineage>
</organism>
<name>A0A8H7NP84_BIOOC</name>
<dbReference type="EMBL" id="JADCTT010000001">
    <property type="protein sequence ID" value="KAF9759391.1"/>
    <property type="molecule type" value="Genomic_DNA"/>
</dbReference>
<accession>A0A8H7NP84</accession>
<evidence type="ECO:0000313" key="3">
    <source>
        <dbReference type="Proteomes" id="UP000616885"/>
    </source>
</evidence>
<protein>
    <submittedName>
        <fullName evidence="2">Uncharacterized protein</fullName>
    </submittedName>
</protein>
<proteinExistence type="predicted"/>
<comment type="caution">
    <text evidence="2">The sequence shown here is derived from an EMBL/GenBank/DDBJ whole genome shotgun (WGS) entry which is preliminary data.</text>
</comment>
<dbReference type="AlphaFoldDB" id="A0A8H7NP84"/>
<reference evidence="2" key="1">
    <citation type="submission" date="2020-10" db="EMBL/GenBank/DDBJ databases">
        <title>High-Quality Genome Resource of Clonostachys rosea strain S41 by Oxford Nanopore Long-Read Sequencing.</title>
        <authorList>
            <person name="Wang H."/>
        </authorList>
    </citation>
    <scope>NUCLEOTIDE SEQUENCE</scope>
    <source>
        <strain evidence="2">S41</strain>
    </source>
</reference>
<feature type="region of interest" description="Disordered" evidence="1">
    <location>
        <begin position="75"/>
        <end position="108"/>
    </location>
</feature>
<gene>
    <name evidence="2" type="ORF">IM811_001085</name>
</gene>
<feature type="compositionally biased region" description="Polar residues" evidence="1">
    <location>
        <begin position="94"/>
        <end position="108"/>
    </location>
</feature>
<dbReference type="Proteomes" id="UP000616885">
    <property type="component" value="Unassembled WGS sequence"/>
</dbReference>
<evidence type="ECO:0000313" key="2">
    <source>
        <dbReference type="EMBL" id="KAF9759391.1"/>
    </source>
</evidence>
<sequence length="167" mass="18300">MYVPLRHARTAECNRSIRKINTQVAFSESSGQSPTAYARAAHIMQPEISPPEDDSSLNTWQGRIANVSTRNFSPATSYTSSGWGKQKAGREQGVVSSTPPGPTASNKQPLLRTCHCVARSTWLARDLLILSGKQRREVRKLALPCLRVVFPSRPAQCSNTAPNVHGM</sequence>